<feature type="compositionally biased region" description="Polar residues" evidence="1">
    <location>
        <begin position="748"/>
        <end position="759"/>
    </location>
</feature>
<dbReference type="OrthoDB" id="2273864at2759"/>
<dbReference type="EMBL" id="CDMY01000938">
    <property type="protein sequence ID" value="CEM37425.1"/>
    <property type="molecule type" value="Genomic_DNA"/>
</dbReference>
<organism evidence="3 4">
    <name type="scientific">Vitrella brassicaformis (strain CCMP3155)</name>
    <dbReference type="NCBI Taxonomy" id="1169540"/>
    <lineage>
        <taxon>Eukaryota</taxon>
        <taxon>Sar</taxon>
        <taxon>Alveolata</taxon>
        <taxon>Colpodellida</taxon>
        <taxon>Vitrellaceae</taxon>
        <taxon>Vitrella</taxon>
    </lineage>
</organism>
<dbReference type="Gene3D" id="2.40.50.40">
    <property type="match status" value="1"/>
</dbReference>
<feature type="compositionally biased region" description="Basic and acidic residues" evidence="1">
    <location>
        <begin position="199"/>
        <end position="230"/>
    </location>
</feature>
<sequence length="1363" mass="145744">MDGTDSPPTADQQENEPSPGVAPNVASSPAGASQDGQLLDHQQQQPNIAATTSQCQPAHPHQAAPAPAPAPALAAAAAAAAEVEPGEEALQRPIEEAVMGSDVEDGGRRPDDDVVMSDEQDELMAEEEAKRREWAARYTLTRGPDTAGEPAVAAAGAGEPPREAAAAQPHATDGDEQMPPAGPPPPPAVAAAAAAAAAAEERSGEGEGEGEGKGDAAMEREAARGEDQHGGEAAVDDGGGREQAQAQAPAPMELEQDQGDQAKDVPPPLPDLDATSQPDIPDESMGGGGGGVGTSGGASILQQEQGEGTASGEHEGGPDDLTASLTMAIEDDAELKKRGPKRRRESIPEHAKVPDIGAGEDYVGYGPLFTMLRAFDPSLRDETINDDRPPEYGLQLCKSPLWRSLPAEGKAVKDIAIGRWQLAVQLMDGRCYLWRQAHHEVRIGCGVWEHLAGLDGRDVNQMTIASSCSPEGRPTTLDGGAVGTAQKPDRFFIGCVTREGEALHMRCNTVVPRMEGVATVAFLPQSALQSPSPPNPPKAIAMSMSEFLEEPPPPSPAMAIICENDSKEFDHPSAAADHPQPHPHQQPRKDRYSVFVRGCDNFHEDGREKEHFFVRFKKFSAKPIKVLSGPRGCSGLVLLANGLVFEWRKINDDTKPRMRQVLGSLRGKRALDIGMCVSRGMECIALTADSVVHEWNRDEAAHLRLRPYIPEPTEWTPRLKKEVWHKALEQPYAQGQFAWWAKKPNLFTTKSPPTAQSPKLNGITKEEGPESSPPAPPPAAAAAAAAAAAPSARHEQQQQQQQEGGDLSLLSYLISFPSSEHAHLEARRKQEIEELYRVKVHVVPTNQLPPNPSNPPASLPLPPPFPLSTTDFSYVAEEPPRDPLVSVYLLEGVTMGVTRSGRMRGMPNGLGVWRGGCGMRPVGAEGVFGRHVAQELVERFDASMLLRESPYFYYERVAKMEKAAQPALPPPPALAIEDQQPPSTEPAPQLTPAAAAPPPQPSDDQPPADAPPAPSPPPPVIFIEPYPGERNLLPICGDRKVDYRIRFHLNAAAQRQKPICRLITSPTGVIVGHVAEGVIPTDIGLANNHCRTLTKGSSRRKSGAGRGRRRSSAGTRQPAVNAGGLGAGLGIGVVSAEGGAGGAGRGAQRRRGRGRGGPAAAAAGPSAAGGGARSPVGARGVARPRQRVVVDEEGESEEDDEKTEEEDETSEKEKEEKQADRGKADADQDMDNEAEEDDDEHEEDEDEDDEARLLLGAEDDRPSAREGGGGRRGLDDGYEGEWEVRTILDKRQKANGQIEYKVQWTMQGFSPTWEPAENLKNAQELIDTFNATREQTRSGRAIVKRGAEEGFAPVEVLKAYNLL</sequence>
<dbReference type="Pfam" id="PF00385">
    <property type="entry name" value="Chromo"/>
    <property type="match status" value="1"/>
</dbReference>
<proteinExistence type="predicted"/>
<dbReference type="InterPro" id="IPR016197">
    <property type="entry name" value="Chromo-like_dom_sf"/>
</dbReference>
<feature type="region of interest" description="Disordered" evidence="1">
    <location>
        <begin position="569"/>
        <end position="589"/>
    </location>
</feature>
<keyword evidence="4" id="KW-1185">Reference proteome</keyword>
<evidence type="ECO:0000313" key="3">
    <source>
        <dbReference type="EMBL" id="CEM37425.1"/>
    </source>
</evidence>
<feature type="region of interest" description="Disordered" evidence="1">
    <location>
        <begin position="1"/>
        <end position="321"/>
    </location>
</feature>
<feature type="compositionally biased region" description="Low complexity" evidence="1">
    <location>
        <begin position="780"/>
        <end position="802"/>
    </location>
</feature>
<feature type="region of interest" description="Disordered" evidence="1">
    <location>
        <begin position="1089"/>
        <end position="1126"/>
    </location>
</feature>
<dbReference type="InterPro" id="IPR000953">
    <property type="entry name" value="Chromo/chromo_shadow_dom"/>
</dbReference>
<feature type="region of interest" description="Disordered" evidence="1">
    <location>
        <begin position="965"/>
        <end position="1024"/>
    </location>
</feature>
<feature type="compositionally biased region" description="Basic and acidic residues" evidence="1">
    <location>
        <begin position="1211"/>
        <end position="1226"/>
    </location>
</feature>
<dbReference type="SMART" id="SM00298">
    <property type="entry name" value="CHROMO"/>
    <property type="match status" value="1"/>
</dbReference>
<dbReference type="PROSITE" id="PS50013">
    <property type="entry name" value="CHROMO_2"/>
    <property type="match status" value="1"/>
</dbReference>
<feature type="compositionally biased region" description="Low complexity" evidence="1">
    <location>
        <begin position="147"/>
        <end position="167"/>
    </location>
</feature>
<feature type="compositionally biased region" description="Acidic residues" evidence="1">
    <location>
        <begin position="113"/>
        <end position="126"/>
    </location>
</feature>
<evidence type="ECO:0000313" key="4">
    <source>
        <dbReference type="Proteomes" id="UP000041254"/>
    </source>
</evidence>
<feature type="compositionally biased region" description="Gly residues" evidence="1">
    <location>
        <begin position="285"/>
        <end position="296"/>
    </location>
</feature>
<dbReference type="CDD" id="cd00024">
    <property type="entry name" value="CD_CSD"/>
    <property type="match status" value="1"/>
</dbReference>
<dbReference type="InterPro" id="IPR023780">
    <property type="entry name" value="Chromo_domain"/>
</dbReference>
<dbReference type="VEuPathDB" id="CryptoDB:Vbra_19260"/>
<feature type="compositionally biased region" description="Polar residues" evidence="1">
    <location>
        <begin position="46"/>
        <end position="55"/>
    </location>
</feature>
<gene>
    <name evidence="3" type="ORF">Vbra_19260</name>
</gene>
<feature type="compositionally biased region" description="Low complexity" evidence="1">
    <location>
        <begin position="56"/>
        <end position="81"/>
    </location>
</feature>
<feature type="domain" description="Chromo" evidence="2">
    <location>
        <begin position="1282"/>
        <end position="1341"/>
    </location>
</feature>
<dbReference type="SUPFAM" id="SSF54160">
    <property type="entry name" value="Chromo domain-like"/>
    <property type="match status" value="1"/>
</dbReference>
<feature type="compositionally biased region" description="Low complexity" evidence="1">
    <location>
        <begin position="1173"/>
        <end position="1183"/>
    </location>
</feature>
<evidence type="ECO:0000256" key="1">
    <source>
        <dbReference type="SAM" id="MobiDB-lite"/>
    </source>
</evidence>
<feature type="compositionally biased region" description="Low complexity" evidence="1">
    <location>
        <begin position="189"/>
        <end position="198"/>
    </location>
</feature>
<dbReference type="Proteomes" id="UP000041254">
    <property type="component" value="Unassembled WGS sequence"/>
</dbReference>
<feature type="compositionally biased region" description="Polar residues" evidence="1">
    <location>
        <begin position="1"/>
        <end position="16"/>
    </location>
</feature>
<accession>A0A0G4H1F3</accession>
<feature type="compositionally biased region" description="Low complexity" evidence="1">
    <location>
        <begin position="34"/>
        <end position="45"/>
    </location>
</feature>
<feature type="region of interest" description="Disordered" evidence="1">
    <location>
        <begin position="1138"/>
        <end position="1279"/>
    </location>
</feature>
<dbReference type="InParanoid" id="A0A0G4H1F3"/>
<feature type="compositionally biased region" description="Acidic residues" evidence="1">
    <location>
        <begin position="1191"/>
        <end position="1210"/>
    </location>
</feature>
<feature type="region of interest" description="Disordered" evidence="1">
    <location>
        <begin position="748"/>
        <end position="804"/>
    </location>
</feature>
<reference evidence="3 4" key="1">
    <citation type="submission" date="2014-11" db="EMBL/GenBank/DDBJ databases">
        <authorList>
            <person name="Zhu J."/>
            <person name="Qi W."/>
            <person name="Song R."/>
        </authorList>
    </citation>
    <scope>NUCLEOTIDE SEQUENCE [LARGE SCALE GENOMIC DNA]</scope>
</reference>
<feature type="compositionally biased region" description="Acidic residues" evidence="1">
    <location>
        <begin position="1227"/>
        <end position="1250"/>
    </location>
</feature>
<protein>
    <recommendedName>
        <fullName evidence="2">Chromo domain-containing protein</fullName>
    </recommendedName>
</protein>
<dbReference type="STRING" id="1169540.A0A0G4H1F3"/>
<evidence type="ECO:0000259" key="2">
    <source>
        <dbReference type="PROSITE" id="PS50013"/>
    </source>
</evidence>
<feature type="compositionally biased region" description="Basic residues" evidence="1">
    <location>
        <begin position="1097"/>
        <end position="1111"/>
    </location>
</feature>
<name>A0A0G4H1F3_VITBC</name>
<dbReference type="PANTHER" id="PTHR48125:SF10">
    <property type="entry name" value="OS12G0136300 PROTEIN"/>
    <property type="match status" value="1"/>
</dbReference>
<feature type="compositionally biased region" description="Basic and acidic residues" evidence="1">
    <location>
        <begin position="1258"/>
        <end position="1275"/>
    </location>
</feature>
<feature type="compositionally biased region" description="Pro residues" evidence="1">
    <location>
        <begin position="1008"/>
        <end position="1020"/>
    </location>
</feature>
<dbReference type="PANTHER" id="PTHR48125">
    <property type="entry name" value="LP07818P1"/>
    <property type="match status" value="1"/>
</dbReference>